<dbReference type="GO" id="GO:0005886">
    <property type="term" value="C:plasma membrane"/>
    <property type="evidence" value="ECO:0007669"/>
    <property type="project" value="InterPro"/>
</dbReference>
<keyword evidence="4 6" id="KW-1133">Transmembrane helix</keyword>
<evidence type="ECO:0000313" key="10">
    <source>
        <dbReference type="Proteomes" id="UP000663856"/>
    </source>
</evidence>
<dbReference type="Gene3D" id="1.10.3430.10">
    <property type="entry name" value="Ammonium transporter AmtB like domains"/>
    <property type="match status" value="1"/>
</dbReference>
<dbReference type="SUPFAM" id="SSF111352">
    <property type="entry name" value="Ammonium transporter"/>
    <property type="match status" value="1"/>
</dbReference>
<dbReference type="GO" id="GO:0008519">
    <property type="term" value="F:ammonium channel activity"/>
    <property type="evidence" value="ECO:0007669"/>
    <property type="project" value="InterPro"/>
</dbReference>
<comment type="caution">
    <text evidence="8">The sequence shown here is derived from an EMBL/GenBank/DDBJ whole genome shotgun (WGS) entry which is preliminary data.</text>
</comment>
<dbReference type="Proteomes" id="UP000663856">
    <property type="component" value="Unassembled WGS sequence"/>
</dbReference>
<accession>A0A816T4J6</accession>
<evidence type="ECO:0000256" key="2">
    <source>
        <dbReference type="ARBA" id="ARBA00011036"/>
    </source>
</evidence>
<dbReference type="AlphaFoldDB" id="A0A816T4J6"/>
<keyword evidence="3 6" id="KW-0812">Transmembrane</keyword>
<feature type="transmembrane region" description="Helical" evidence="6">
    <location>
        <begin position="12"/>
        <end position="32"/>
    </location>
</feature>
<evidence type="ECO:0000256" key="3">
    <source>
        <dbReference type="ARBA" id="ARBA00022692"/>
    </source>
</evidence>
<feature type="transmembrane region" description="Helical" evidence="6">
    <location>
        <begin position="166"/>
        <end position="184"/>
    </location>
</feature>
<feature type="transmembrane region" description="Helical" evidence="6">
    <location>
        <begin position="204"/>
        <end position="220"/>
    </location>
</feature>
<evidence type="ECO:0000313" key="8">
    <source>
        <dbReference type="EMBL" id="CAF2092928.1"/>
    </source>
</evidence>
<name>A0A816T4J6_9BILA</name>
<evidence type="ECO:0000256" key="6">
    <source>
        <dbReference type="SAM" id="Phobius"/>
    </source>
</evidence>
<dbReference type="PANTHER" id="PTHR11730">
    <property type="entry name" value="AMMONIUM TRANSPORTER"/>
    <property type="match status" value="1"/>
</dbReference>
<dbReference type="EMBL" id="CAJNRF010007580">
    <property type="protein sequence ID" value="CAF2092928.1"/>
    <property type="molecule type" value="Genomic_DNA"/>
</dbReference>
<dbReference type="Proteomes" id="UP000663842">
    <property type="component" value="Unassembled WGS sequence"/>
</dbReference>
<feature type="transmembrane region" description="Helical" evidence="6">
    <location>
        <begin position="76"/>
        <end position="96"/>
    </location>
</feature>
<dbReference type="GO" id="GO:0097272">
    <property type="term" value="P:ammonium homeostasis"/>
    <property type="evidence" value="ECO:0007669"/>
    <property type="project" value="TreeGrafter"/>
</dbReference>
<feature type="transmembrane region" description="Helical" evidence="6">
    <location>
        <begin position="247"/>
        <end position="271"/>
    </location>
</feature>
<feature type="domain" description="Ammonium transporter AmtB-like" evidence="7">
    <location>
        <begin position="1"/>
        <end position="284"/>
    </location>
</feature>
<sequence>MSVVLVKVNSIQLILMAFIGVPIQIVNEWIGTRLLCASGAGESMYVHTFGAYFGLTVVFVLHHSNSIDCPDEKSRYTPDIYSMIGTKFLFCFWPSFNAGDETGTNRLYAVTNTYVSICASVVGAFLMSSLLKRGKFDMIHIQNFTLVGGVAVGTVSGSNIGLHGAMMIGTLAGMISVVGFHFLLPKLKQYRIHDTCDVNNLHSIPGLTAGVVGIIVASIGNRSGYLNSLTDVCRDGGKSRNNSTQSAYQAAALGLTFGMAVVGGLITGFMLRLPISAQKERDFDDEEGWHLPEENIKDNNNMFGANIARTAL</sequence>
<organism evidence="8 10">
    <name type="scientific">Rotaria magnacalcarata</name>
    <dbReference type="NCBI Taxonomy" id="392030"/>
    <lineage>
        <taxon>Eukaryota</taxon>
        <taxon>Metazoa</taxon>
        <taxon>Spiralia</taxon>
        <taxon>Gnathifera</taxon>
        <taxon>Rotifera</taxon>
        <taxon>Eurotatoria</taxon>
        <taxon>Bdelloidea</taxon>
        <taxon>Philodinida</taxon>
        <taxon>Philodinidae</taxon>
        <taxon>Rotaria</taxon>
    </lineage>
</organism>
<dbReference type="InterPro" id="IPR024041">
    <property type="entry name" value="NH4_transpt_AmtB-like_dom"/>
</dbReference>
<feature type="transmembrane region" description="Helical" evidence="6">
    <location>
        <begin position="108"/>
        <end position="131"/>
    </location>
</feature>
<dbReference type="PRINTS" id="PR00342">
    <property type="entry name" value="RHESUSRHD"/>
</dbReference>
<evidence type="ECO:0000256" key="1">
    <source>
        <dbReference type="ARBA" id="ARBA00004141"/>
    </source>
</evidence>
<evidence type="ECO:0000259" key="7">
    <source>
        <dbReference type="Pfam" id="PF00909"/>
    </source>
</evidence>
<feature type="transmembrane region" description="Helical" evidence="6">
    <location>
        <begin position="143"/>
        <end position="160"/>
    </location>
</feature>
<keyword evidence="5 6" id="KW-0472">Membrane</keyword>
<evidence type="ECO:0000256" key="5">
    <source>
        <dbReference type="ARBA" id="ARBA00023136"/>
    </source>
</evidence>
<comment type="similarity">
    <text evidence="2">Belongs to the ammonium transporter (TC 2.A.49) family. Rh subfamily.</text>
</comment>
<dbReference type="EMBL" id="CAJOBF010003912">
    <property type="protein sequence ID" value="CAF4115301.1"/>
    <property type="molecule type" value="Genomic_DNA"/>
</dbReference>
<protein>
    <recommendedName>
        <fullName evidence="7">Ammonium transporter AmtB-like domain-containing protein</fullName>
    </recommendedName>
</protein>
<evidence type="ECO:0000313" key="9">
    <source>
        <dbReference type="EMBL" id="CAF4115301.1"/>
    </source>
</evidence>
<comment type="subcellular location">
    <subcellularLocation>
        <location evidence="1">Membrane</location>
        <topology evidence="1">Multi-pass membrane protein</topology>
    </subcellularLocation>
</comment>
<dbReference type="Pfam" id="PF00909">
    <property type="entry name" value="Ammonium_transp"/>
    <property type="match status" value="1"/>
</dbReference>
<feature type="transmembrane region" description="Helical" evidence="6">
    <location>
        <begin position="44"/>
        <end position="64"/>
    </location>
</feature>
<gene>
    <name evidence="9" type="ORF">UXM345_LOCUS23082</name>
    <name evidence="8" type="ORF">WKI299_LOCUS18613</name>
</gene>
<dbReference type="InterPro" id="IPR029020">
    <property type="entry name" value="Ammonium/urea_transptr"/>
</dbReference>
<proteinExistence type="inferred from homology"/>
<reference evidence="8" key="1">
    <citation type="submission" date="2021-02" db="EMBL/GenBank/DDBJ databases">
        <authorList>
            <person name="Nowell W R."/>
        </authorList>
    </citation>
    <scope>NUCLEOTIDE SEQUENCE</scope>
</reference>
<evidence type="ECO:0000256" key="4">
    <source>
        <dbReference type="ARBA" id="ARBA00022989"/>
    </source>
</evidence>
<dbReference type="PANTHER" id="PTHR11730:SF60">
    <property type="entry name" value="RH50, ISOFORM D"/>
    <property type="match status" value="1"/>
</dbReference>
<dbReference type="InterPro" id="IPR002229">
    <property type="entry name" value="RhesusRHD"/>
</dbReference>